<comment type="caution">
    <text evidence="9">The sequence shown here is derived from an EMBL/GenBank/DDBJ whole genome shotgun (WGS) entry which is preliminary data.</text>
</comment>
<keyword evidence="6" id="KW-0520">NAD</keyword>
<dbReference type="EC" id="2.5.1.46" evidence="4"/>
<dbReference type="PANTHER" id="PTHR11703">
    <property type="entry name" value="DEOXYHYPUSINE SYNTHASE"/>
    <property type="match status" value="1"/>
</dbReference>
<keyword evidence="7" id="KW-0386">Hypusine biosynthesis</keyword>
<evidence type="ECO:0000313" key="9">
    <source>
        <dbReference type="EMBL" id="CAJ0605771.1"/>
    </source>
</evidence>
<comment type="catalytic activity">
    <reaction evidence="1">
        <text>[eIF5A protein]-L-lysine + spermidine = [eIF5A protein]-deoxyhypusine + propane-1,3-diamine</text>
        <dbReference type="Rhea" id="RHEA:33299"/>
        <dbReference type="Rhea" id="RHEA-COMP:10143"/>
        <dbReference type="Rhea" id="RHEA-COMP:10144"/>
        <dbReference type="ChEBI" id="CHEBI:29969"/>
        <dbReference type="ChEBI" id="CHEBI:57484"/>
        <dbReference type="ChEBI" id="CHEBI:57834"/>
        <dbReference type="ChEBI" id="CHEBI:82657"/>
        <dbReference type="EC" id="2.5.1.46"/>
    </reaction>
</comment>
<dbReference type="EMBL" id="CATQJL010000316">
    <property type="protein sequence ID" value="CAJ0605771.1"/>
    <property type="molecule type" value="Genomic_DNA"/>
</dbReference>
<evidence type="ECO:0000256" key="5">
    <source>
        <dbReference type="ARBA" id="ARBA00020607"/>
    </source>
</evidence>
<protein>
    <recommendedName>
        <fullName evidence="5">Deoxyhypusine synthase</fullName>
        <ecNumber evidence="4">2.5.1.46</ecNumber>
    </recommendedName>
</protein>
<proteinExistence type="inferred from homology"/>
<evidence type="ECO:0000256" key="2">
    <source>
        <dbReference type="ARBA" id="ARBA00005041"/>
    </source>
</evidence>
<dbReference type="FunFam" id="3.40.910.10:FF:000010">
    <property type="entry name" value="Deoxyhypusine synthase"/>
    <property type="match status" value="1"/>
</dbReference>
<dbReference type="InterPro" id="IPR036982">
    <property type="entry name" value="Deoxyhypusine_synthase_sf"/>
</dbReference>
<dbReference type="AlphaFoldDB" id="A0AA36H8L0"/>
<evidence type="ECO:0000313" key="10">
    <source>
        <dbReference type="Proteomes" id="UP001176961"/>
    </source>
</evidence>
<keyword evidence="10" id="KW-1185">Reference proteome</keyword>
<comment type="similarity">
    <text evidence="3">Belongs to the deoxyhypusine synthase family.</text>
</comment>
<dbReference type="GO" id="GO:0005737">
    <property type="term" value="C:cytoplasm"/>
    <property type="evidence" value="ECO:0007669"/>
    <property type="project" value="TreeGrafter"/>
</dbReference>
<name>A0AA36H8L0_CYLNA</name>
<reference evidence="9" key="1">
    <citation type="submission" date="2023-07" db="EMBL/GenBank/DDBJ databases">
        <authorList>
            <consortium name="CYATHOMIX"/>
        </authorList>
    </citation>
    <scope>NUCLEOTIDE SEQUENCE</scope>
    <source>
        <strain evidence="9">N/A</strain>
    </source>
</reference>
<evidence type="ECO:0000256" key="6">
    <source>
        <dbReference type="ARBA" id="ARBA00023027"/>
    </source>
</evidence>
<evidence type="ECO:0000256" key="8">
    <source>
        <dbReference type="ARBA" id="ARBA00056884"/>
    </source>
</evidence>
<organism evidence="9 10">
    <name type="scientific">Cylicocyclus nassatus</name>
    <name type="common">Nematode worm</name>
    <dbReference type="NCBI Taxonomy" id="53992"/>
    <lineage>
        <taxon>Eukaryota</taxon>
        <taxon>Metazoa</taxon>
        <taxon>Ecdysozoa</taxon>
        <taxon>Nematoda</taxon>
        <taxon>Chromadorea</taxon>
        <taxon>Rhabditida</taxon>
        <taxon>Rhabditina</taxon>
        <taxon>Rhabditomorpha</taxon>
        <taxon>Strongyloidea</taxon>
        <taxon>Strongylidae</taxon>
        <taxon>Cylicocyclus</taxon>
    </lineage>
</organism>
<evidence type="ECO:0000256" key="3">
    <source>
        <dbReference type="ARBA" id="ARBA00009892"/>
    </source>
</evidence>
<dbReference type="Pfam" id="PF01916">
    <property type="entry name" value="DS"/>
    <property type="match status" value="1"/>
</dbReference>
<evidence type="ECO:0000256" key="1">
    <source>
        <dbReference type="ARBA" id="ARBA00000952"/>
    </source>
</evidence>
<comment type="function">
    <text evidence="8">Catalyzes the NAD-dependent oxidative cleavage of spermidine and the subsequent transfer of the butylamine moiety of spermidine to the epsilon-amino group of a critical lysine residue of the eIF-5A precursor protein to form the intermediate deoxyhypusine residue. This is the first step of the post-translational modification of that lysine into an unusual amino acid residue named hypusine. Hypusination is unique to mature eIF-5A factor and is essential for its function.</text>
</comment>
<evidence type="ECO:0000256" key="7">
    <source>
        <dbReference type="ARBA" id="ARBA00023256"/>
    </source>
</evidence>
<dbReference type="Proteomes" id="UP001176961">
    <property type="component" value="Unassembled WGS sequence"/>
</dbReference>
<comment type="pathway">
    <text evidence="2">Protein modification; eIF5A hypusination.</text>
</comment>
<dbReference type="InterPro" id="IPR029035">
    <property type="entry name" value="DHS-like_NAD/FAD-binding_dom"/>
</dbReference>
<dbReference type="Gene3D" id="3.40.910.10">
    <property type="entry name" value="Deoxyhypusine synthase"/>
    <property type="match status" value="1"/>
</dbReference>
<dbReference type="InterPro" id="IPR002773">
    <property type="entry name" value="Deoxyhypusine_synthase"/>
</dbReference>
<sequence length="355" mass="40160">MDDRLDDDDADRVEEIIDRMKSKFPSKKIDKKKIEDVVRKFNAETSERSEKMVEKMLSQMDTSPKVPKGAKRIHGYNFDDGLNYSKLMKSYLSTGFQASNLGKAMQEVNNMLNAREGFDSDEEDSQSVLKKIRPCTIFLGYTSNLVTSGNRDVIRFLVQHKLVDCLVTTAGGVVEDLIKCLKPSYCDDFHMDEKELLSKGFKRDGNILTPHQNYYAFCGGVMQPIIEECVKKQDSGFNWTPSKLCQKLGQKINDETSILYWAAQNKIPVFCPLFTDGFFGNMLFIFAMSEEKLRIDFVDDLRMINALASTSHRTGVLVLGGGVVKEYIDSANLMRGGSDFAVYIGTDTVRGHWCI</sequence>
<evidence type="ECO:0000256" key="4">
    <source>
        <dbReference type="ARBA" id="ARBA00012683"/>
    </source>
</evidence>
<dbReference type="PANTHER" id="PTHR11703:SF0">
    <property type="entry name" value="DEOXYHYPUSINE SYNTHASE"/>
    <property type="match status" value="1"/>
</dbReference>
<accession>A0AA36H8L0</accession>
<dbReference type="SUPFAM" id="SSF52467">
    <property type="entry name" value="DHS-like NAD/FAD-binding domain"/>
    <property type="match status" value="1"/>
</dbReference>
<dbReference type="GO" id="GO:0034038">
    <property type="term" value="F:deoxyhypusine synthase activity"/>
    <property type="evidence" value="ECO:0007669"/>
    <property type="project" value="UniProtKB-EC"/>
</dbReference>
<gene>
    <name evidence="9" type="ORF">CYNAS_LOCUS17754</name>
</gene>